<dbReference type="Ensembl" id="ENSPTET00000041742.1">
    <property type="protein sequence ID" value="ENSPTEP00000030100.1"/>
    <property type="gene ID" value="ENSPTEG00000029377.1"/>
</dbReference>
<reference evidence="2" key="1">
    <citation type="submission" date="2025-05" db="UniProtKB">
        <authorList>
            <consortium name="Ensembl"/>
        </authorList>
    </citation>
    <scope>IDENTIFICATION</scope>
</reference>
<accession>A0A8C9LVB7</accession>
<dbReference type="GO" id="GO:0003676">
    <property type="term" value="F:nucleic acid binding"/>
    <property type="evidence" value="ECO:0007669"/>
    <property type="project" value="InterPro"/>
</dbReference>
<dbReference type="PRINTS" id="PR02045">
    <property type="entry name" value="F138DOMAIN"/>
</dbReference>
<dbReference type="InterPro" id="IPR036397">
    <property type="entry name" value="RNaseH_sf"/>
</dbReference>
<dbReference type="SUPFAM" id="SSF53098">
    <property type="entry name" value="Ribonuclease H-like"/>
    <property type="match status" value="1"/>
</dbReference>
<dbReference type="InterPro" id="IPR012337">
    <property type="entry name" value="RNaseH-like_sf"/>
</dbReference>
<dbReference type="Proteomes" id="UP000694416">
    <property type="component" value="Unplaced"/>
</dbReference>
<keyword evidence="3" id="KW-1185">Reference proteome</keyword>
<name>A0A8C9LVB7_9PRIM</name>
<evidence type="ECO:0000313" key="3">
    <source>
        <dbReference type="Proteomes" id="UP000694416"/>
    </source>
</evidence>
<dbReference type="InterPro" id="IPR002156">
    <property type="entry name" value="RNaseH_domain"/>
</dbReference>
<proteinExistence type="predicted"/>
<dbReference type="AlphaFoldDB" id="A0A8C9LVB7"/>
<dbReference type="PROSITE" id="PS50879">
    <property type="entry name" value="RNASE_H_1"/>
    <property type="match status" value="1"/>
</dbReference>
<dbReference type="Ensembl" id="ENSPTET00000041746.1">
    <property type="protein sequence ID" value="ENSPTEP00000030104.1"/>
    <property type="gene ID" value="ENSPTEG00000029377.1"/>
</dbReference>
<evidence type="ECO:0000259" key="1">
    <source>
        <dbReference type="PROSITE" id="PS50879"/>
    </source>
</evidence>
<dbReference type="Gene3D" id="3.30.420.10">
    <property type="entry name" value="Ribonuclease H-like superfamily/Ribonuclease H"/>
    <property type="match status" value="1"/>
</dbReference>
<dbReference type="PANTHER" id="PTHR12138">
    <property type="entry name" value="PRIMATE-EXPANDED PROTEIN FAMILY"/>
    <property type="match status" value="1"/>
</dbReference>
<feature type="domain" description="RNase H type-1" evidence="1">
    <location>
        <begin position="18"/>
        <end position="150"/>
    </location>
</feature>
<sequence>MADRVLLLLPRVECNGTISAHHNLHLLGSSSSPASASQAAGITDMHHHIWLILYFLLEMGFLHVGEAGLELPTSSDPPTSATQSAGITGMSHHAQPELIALNRALQLGKDLIINIYTGSKYAFLALHAHAAIWKERGLLTAKGSPIKHHL</sequence>
<organism evidence="2 3">
    <name type="scientific">Piliocolobus tephrosceles</name>
    <name type="common">Ugandan red Colobus</name>
    <dbReference type="NCBI Taxonomy" id="591936"/>
    <lineage>
        <taxon>Eukaryota</taxon>
        <taxon>Metazoa</taxon>
        <taxon>Chordata</taxon>
        <taxon>Craniata</taxon>
        <taxon>Vertebrata</taxon>
        <taxon>Euteleostomi</taxon>
        <taxon>Mammalia</taxon>
        <taxon>Eutheria</taxon>
        <taxon>Euarchontoglires</taxon>
        <taxon>Primates</taxon>
        <taxon>Haplorrhini</taxon>
        <taxon>Catarrhini</taxon>
        <taxon>Cercopithecidae</taxon>
        <taxon>Colobinae</taxon>
        <taxon>Piliocolobus</taxon>
    </lineage>
</organism>
<protein>
    <recommendedName>
        <fullName evidence="1">RNase H type-1 domain-containing protein</fullName>
    </recommendedName>
</protein>
<dbReference type="Ensembl" id="ENSPTET00000041743.1">
    <property type="protein sequence ID" value="ENSPTEP00000030101.1"/>
    <property type="gene ID" value="ENSPTEG00000029377.1"/>
</dbReference>
<dbReference type="PANTHER" id="PTHR12138:SF162">
    <property type="entry name" value="CHROMOSOME UNDETERMINED SCAFFOLD_275, WHOLE GENOME SHOTGUN SEQUENCE"/>
    <property type="match status" value="1"/>
</dbReference>
<dbReference type="GO" id="GO:0004523">
    <property type="term" value="F:RNA-DNA hybrid ribonuclease activity"/>
    <property type="evidence" value="ECO:0007669"/>
    <property type="project" value="InterPro"/>
</dbReference>
<evidence type="ECO:0000313" key="2">
    <source>
        <dbReference type="Ensembl" id="ENSPTEP00000030101.1"/>
    </source>
</evidence>